<dbReference type="EMBL" id="FNQG01000004">
    <property type="protein sequence ID" value="SDZ89108.1"/>
    <property type="molecule type" value="Genomic_DNA"/>
</dbReference>
<dbReference type="Pfam" id="PF17836">
    <property type="entry name" value="PglD_N"/>
    <property type="match status" value="1"/>
</dbReference>
<dbReference type="InterPro" id="IPR020019">
    <property type="entry name" value="AcTrfase_PglD-like"/>
</dbReference>
<accession>A0A1H3WSE1</accession>
<proteinExistence type="predicted"/>
<dbReference type="PANTHER" id="PTHR43300">
    <property type="entry name" value="ACETYLTRANSFERASE"/>
    <property type="match status" value="1"/>
</dbReference>
<dbReference type="SUPFAM" id="SSF51161">
    <property type="entry name" value="Trimeric LpxA-like enzymes"/>
    <property type="match status" value="1"/>
</dbReference>
<evidence type="ECO:0000313" key="4">
    <source>
        <dbReference type="EMBL" id="SDZ89108.1"/>
    </source>
</evidence>
<dbReference type="CDD" id="cd03360">
    <property type="entry name" value="LbH_AT_putative"/>
    <property type="match status" value="1"/>
</dbReference>
<feature type="binding site" evidence="2">
    <location>
        <position position="64"/>
    </location>
    <ligand>
        <name>substrate</name>
    </ligand>
</feature>
<evidence type="ECO:0000256" key="1">
    <source>
        <dbReference type="PIRSR" id="PIRSR620019-1"/>
    </source>
</evidence>
<feature type="site" description="Increases basicity of active site His" evidence="1">
    <location>
        <position position="130"/>
    </location>
</feature>
<feature type="binding site" evidence="2">
    <location>
        <position position="138"/>
    </location>
    <ligand>
        <name>acetyl-CoA</name>
        <dbReference type="ChEBI" id="CHEBI:57288"/>
    </ligand>
</feature>
<dbReference type="PANTHER" id="PTHR43300:SF7">
    <property type="entry name" value="UDP-N-ACETYLBACILLOSAMINE N-ACETYLTRANSFERASE"/>
    <property type="match status" value="1"/>
</dbReference>
<evidence type="ECO:0000256" key="2">
    <source>
        <dbReference type="PIRSR" id="PIRSR620019-2"/>
    </source>
</evidence>
<dbReference type="GO" id="GO:0016740">
    <property type="term" value="F:transferase activity"/>
    <property type="evidence" value="ECO:0007669"/>
    <property type="project" value="UniProtKB-KW"/>
</dbReference>
<keyword evidence="4" id="KW-0808">Transferase</keyword>
<dbReference type="Gene3D" id="3.40.50.20">
    <property type="match status" value="1"/>
</dbReference>
<organism evidence="4 5">
    <name type="scientific">Selenomonas ruminantium</name>
    <dbReference type="NCBI Taxonomy" id="971"/>
    <lineage>
        <taxon>Bacteria</taxon>
        <taxon>Bacillati</taxon>
        <taxon>Bacillota</taxon>
        <taxon>Negativicutes</taxon>
        <taxon>Selenomonadales</taxon>
        <taxon>Selenomonadaceae</taxon>
        <taxon>Selenomonas</taxon>
    </lineage>
</organism>
<dbReference type="Gene3D" id="2.160.10.10">
    <property type="entry name" value="Hexapeptide repeat proteins"/>
    <property type="match status" value="1"/>
</dbReference>
<gene>
    <name evidence="4" type="ORF">SAMN05660648_01088</name>
</gene>
<dbReference type="InterPro" id="IPR011004">
    <property type="entry name" value="Trimer_LpxA-like_sf"/>
</dbReference>
<sequence>MNRLIIIGASGHGKVVADIAKLVGYRDIVFLDGDGSIKECAGYPVVGKETMAKKLLGDIFIAVGNDRIRKRLMEENANRKIPILIHPAAVVAAGTQIGEGTAVMAGAVINPNSKIGTGCIINTCASIDHDCIVGDFCHLAVGAHMCGTVKVGNNVWIGAGATVSNNVSICNETVIGAGALVIKDIDKTGTYIGIPAKEVDTKTKGYSAN</sequence>
<dbReference type="Pfam" id="PF00132">
    <property type="entry name" value="Hexapep"/>
    <property type="match status" value="2"/>
</dbReference>
<protein>
    <submittedName>
        <fullName evidence="4">Transferase hexapeptide (Six repeat-containing protein)</fullName>
    </submittedName>
</protein>
<dbReference type="InterPro" id="IPR050179">
    <property type="entry name" value="Trans_hexapeptide_repeat"/>
</dbReference>
<evidence type="ECO:0000259" key="3">
    <source>
        <dbReference type="Pfam" id="PF17836"/>
    </source>
</evidence>
<feature type="domain" description="PglD N-terminal" evidence="3">
    <location>
        <begin position="3"/>
        <end position="75"/>
    </location>
</feature>
<evidence type="ECO:0000313" key="5">
    <source>
        <dbReference type="Proteomes" id="UP000183469"/>
    </source>
</evidence>
<dbReference type="InterPro" id="IPR041561">
    <property type="entry name" value="PglD_N"/>
</dbReference>
<dbReference type="NCBIfam" id="TIGR03570">
    <property type="entry name" value="NeuD_NnaD"/>
    <property type="match status" value="1"/>
</dbReference>
<feature type="binding site" evidence="2">
    <location>
        <begin position="10"/>
        <end position="12"/>
    </location>
    <ligand>
        <name>substrate</name>
    </ligand>
</feature>
<dbReference type="AlphaFoldDB" id="A0A1H3WSE1"/>
<dbReference type="Proteomes" id="UP000183469">
    <property type="component" value="Unassembled WGS sequence"/>
</dbReference>
<dbReference type="RefSeq" id="WP_074671468.1">
    <property type="nucleotide sequence ID" value="NZ_FNQG01000004.1"/>
</dbReference>
<dbReference type="InterPro" id="IPR001451">
    <property type="entry name" value="Hexapep"/>
</dbReference>
<feature type="active site" description="Proton acceptor" evidence="1">
    <location>
        <position position="129"/>
    </location>
</feature>
<reference evidence="4 5" key="1">
    <citation type="submission" date="2016-10" db="EMBL/GenBank/DDBJ databases">
        <authorList>
            <person name="de Groot N.N."/>
        </authorList>
    </citation>
    <scope>NUCLEOTIDE SEQUENCE [LARGE SCALE GENOMIC DNA]</scope>
    <source>
        <strain evidence="4 5">DSM 2872</strain>
    </source>
</reference>
<name>A0A1H3WSE1_SELRU</name>
<dbReference type="OrthoDB" id="9812571at2"/>